<gene>
    <name evidence="2" type="ORF">P7079_02540</name>
</gene>
<dbReference type="InterPro" id="IPR004013">
    <property type="entry name" value="PHP_dom"/>
</dbReference>
<evidence type="ECO:0000313" key="2">
    <source>
        <dbReference type="EMBL" id="WFM83875.1"/>
    </source>
</evidence>
<evidence type="ECO:0000313" key="3">
    <source>
        <dbReference type="Proteomes" id="UP001215216"/>
    </source>
</evidence>
<name>A0ABY8FZB6_9ACTO</name>
<organism evidence="2 3">
    <name type="scientific">Arcanobacterium canis</name>
    <dbReference type="NCBI Taxonomy" id="999183"/>
    <lineage>
        <taxon>Bacteria</taxon>
        <taxon>Bacillati</taxon>
        <taxon>Actinomycetota</taxon>
        <taxon>Actinomycetes</taxon>
        <taxon>Actinomycetales</taxon>
        <taxon>Actinomycetaceae</taxon>
        <taxon>Arcanobacterium</taxon>
    </lineage>
</organism>
<dbReference type="EMBL" id="CP121208">
    <property type="protein sequence ID" value="WFM83875.1"/>
    <property type="molecule type" value="Genomic_DNA"/>
</dbReference>
<dbReference type="Gene3D" id="1.10.150.650">
    <property type="match status" value="1"/>
</dbReference>
<dbReference type="Pfam" id="PF02811">
    <property type="entry name" value="PHP"/>
    <property type="match status" value="1"/>
</dbReference>
<keyword evidence="3" id="KW-1185">Reference proteome</keyword>
<dbReference type="SMART" id="SM00481">
    <property type="entry name" value="POLIIIAc"/>
    <property type="match status" value="1"/>
</dbReference>
<accession>A0ABY8FZB6</accession>
<dbReference type="PANTHER" id="PTHR42924:SF3">
    <property type="entry name" value="POLYMERASE_HISTIDINOL PHOSPHATASE N-TERMINAL DOMAIN-CONTAINING PROTEIN"/>
    <property type="match status" value="1"/>
</dbReference>
<proteinExistence type="predicted"/>
<dbReference type="SUPFAM" id="SSF89550">
    <property type="entry name" value="PHP domain-like"/>
    <property type="match status" value="1"/>
</dbReference>
<dbReference type="InterPro" id="IPR016195">
    <property type="entry name" value="Pol/histidinol_Pase-like"/>
</dbReference>
<protein>
    <submittedName>
        <fullName evidence="2">PHP domain-containing protein</fullName>
    </submittedName>
</protein>
<dbReference type="CDD" id="cd07438">
    <property type="entry name" value="PHP_HisPPase_AMP"/>
    <property type="match status" value="1"/>
</dbReference>
<dbReference type="Gene3D" id="3.20.20.140">
    <property type="entry name" value="Metal-dependent hydrolases"/>
    <property type="match status" value="1"/>
</dbReference>
<dbReference type="RefSeq" id="WP_278013270.1">
    <property type="nucleotide sequence ID" value="NZ_CP121208.1"/>
</dbReference>
<feature type="domain" description="Polymerase/histidinol phosphatase N-terminal" evidence="1">
    <location>
        <begin position="2"/>
        <end position="67"/>
    </location>
</feature>
<dbReference type="Proteomes" id="UP001215216">
    <property type="component" value="Chromosome"/>
</dbReference>
<evidence type="ECO:0000259" key="1">
    <source>
        <dbReference type="SMART" id="SM00481"/>
    </source>
</evidence>
<dbReference type="InterPro" id="IPR052018">
    <property type="entry name" value="PHP_domain"/>
</dbReference>
<dbReference type="InterPro" id="IPR003141">
    <property type="entry name" value="Pol/His_phosphatase_N"/>
</dbReference>
<dbReference type="PANTHER" id="PTHR42924">
    <property type="entry name" value="EXONUCLEASE"/>
    <property type="match status" value="1"/>
</dbReference>
<reference evidence="2 3" key="1">
    <citation type="submission" date="2023-03" db="EMBL/GenBank/DDBJ databases">
        <title>Complete genome of Arcanobacterium canis strain DSM 25104 isolated in 2010 from a canine otitis externa in Germany.</title>
        <authorList>
            <person name="Borowiak M."/>
            <person name="Kreitlow A."/>
            <person name="Malorny B."/>
            <person name="Laemmler C."/>
            <person name="Prenger-Berninghoff E."/>
            <person name="Ploetz M."/>
            <person name="Abdulmawjood A."/>
        </authorList>
    </citation>
    <scope>NUCLEOTIDE SEQUENCE [LARGE SCALE GENOMIC DNA]</scope>
    <source>
        <strain evidence="2 3">DSM 25104</strain>
    </source>
</reference>
<sequence>MIDLHTHSTCSDGTLTPSELARAAARAGLTWWGITDHDTTEGWNEARASASAQGIGCICGAEFTTRFDGVEVHLLGYLFDDTSPAIVAHFASQHTAREDRAREITRRLSADFPITWEQVNACRADGAPVGRPHIADALVAAGIVENRSAAFDDLLSTKSRYYVPQHAPSTTDVVRWINDAGGKAVLAHPLATKRGKGLTWENIETILRAGAFGVEVWHRENPPTQRGKLEALAGSLGKACFGSSDYHGSGKPSQLGEFTTCEHIFQSLIEGTFLEV</sequence>